<dbReference type="InterPro" id="IPR000184">
    <property type="entry name" value="Bac_surfAg_D15"/>
</dbReference>
<organism evidence="4 5">
    <name type="scientific">Cryptosporidium ubiquitum</name>
    <dbReference type="NCBI Taxonomy" id="857276"/>
    <lineage>
        <taxon>Eukaryota</taxon>
        <taxon>Sar</taxon>
        <taxon>Alveolata</taxon>
        <taxon>Apicomplexa</taxon>
        <taxon>Conoidasida</taxon>
        <taxon>Coccidia</taxon>
        <taxon>Eucoccidiorida</taxon>
        <taxon>Eimeriorina</taxon>
        <taxon>Cryptosporidiidae</taxon>
        <taxon>Cryptosporidium</taxon>
    </lineage>
</organism>
<dbReference type="GeneID" id="39977248"/>
<reference evidence="4 5" key="1">
    <citation type="submission" date="2016-10" db="EMBL/GenBank/DDBJ databases">
        <title>Reductive evolution of mitochondrial metabolism and differential evolution of invasion-related proteins in Cryptosporidium.</title>
        <authorList>
            <person name="Liu S."/>
            <person name="Roellig D.M."/>
            <person name="Guo Y."/>
            <person name="Li N."/>
            <person name="Frace M.A."/>
            <person name="Tang K."/>
            <person name="Zhang L."/>
            <person name="Feng Y."/>
            <person name="Xiao L."/>
        </authorList>
    </citation>
    <scope>NUCLEOTIDE SEQUENCE [LARGE SCALE GENOMIC DNA]</scope>
    <source>
        <strain evidence="4">39726</strain>
    </source>
</reference>
<dbReference type="AlphaFoldDB" id="A0A1J4MHH4"/>
<comment type="caution">
    <text evidence="4">The sequence shown here is derived from an EMBL/GenBank/DDBJ whole genome shotgun (WGS) entry which is preliminary data.</text>
</comment>
<proteinExistence type="predicted"/>
<accession>A0A1J4MHH4</accession>
<dbReference type="GO" id="GO:0019867">
    <property type="term" value="C:outer membrane"/>
    <property type="evidence" value="ECO:0007669"/>
    <property type="project" value="InterPro"/>
</dbReference>
<dbReference type="Proteomes" id="UP000186176">
    <property type="component" value="Unassembled WGS sequence"/>
</dbReference>
<evidence type="ECO:0000313" key="5">
    <source>
        <dbReference type="Proteomes" id="UP000186176"/>
    </source>
</evidence>
<gene>
    <name evidence="4" type="ORF">cubi_00455</name>
</gene>
<dbReference type="Gene3D" id="2.40.160.50">
    <property type="entry name" value="membrane protein fhac: a member of the omp85/tpsb transporter family"/>
    <property type="match status" value="1"/>
</dbReference>
<evidence type="ECO:0000256" key="2">
    <source>
        <dbReference type="ARBA" id="ARBA00023136"/>
    </source>
</evidence>
<name>A0A1J4MHH4_9CRYT</name>
<keyword evidence="2" id="KW-0472">Membrane</keyword>
<dbReference type="OrthoDB" id="1724197at2759"/>
<dbReference type="EMBL" id="LRBP01000022">
    <property type="protein sequence ID" value="OII72460.1"/>
    <property type="molecule type" value="Genomic_DNA"/>
</dbReference>
<evidence type="ECO:0000313" key="4">
    <source>
        <dbReference type="EMBL" id="OII72460.1"/>
    </source>
</evidence>
<dbReference type="Pfam" id="PF01103">
    <property type="entry name" value="Omp85"/>
    <property type="match status" value="1"/>
</dbReference>
<dbReference type="VEuPathDB" id="CryptoDB:cubi_00455"/>
<protein>
    <recommendedName>
        <fullName evidence="3">Bacterial surface antigen (D15) domain-containing protein</fullName>
    </recommendedName>
</protein>
<comment type="subcellular location">
    <subcellularLocation>
        <location evidence="1">Membrane</location>
    </subcellularLocation>
</comment>
<keyword evidence="5" id="KW-1185">Reference proteome</keyword>
<feature type="domain" description="Bacterial surface antigen (D15)" evidence="3">
    <location>
        <begin position="119"/>
        <end position="495"/>
    </location>
</feature>
<sequence length="502" mass="55835">MPGTSEEFNSGERESVGQVNVTFEGLNNISPILLKSYKYVFQGEHDLNNIIRKANSVQEELSSLDAFSSVSHNVSPNTNNPLDIDIVFKLRESKKRYTLGSTINKQGKIGFEASAFFPNLLGTLSTSKFSVETFGSNSRELNISHFTPRIFSSNINMVYSLSKSTVDYSKSSAYTESSFGGLVRFSDPNNRHNFTIESRIREFPRSLHEQIGEGPQEYGVTTSSKLFDHQSIQTLKNSLCYSWNQIKSNNYNEKEENLSRTETKRFEIVPFKIHSKKTIQQLSFELAGFNGDVSFIKTQGFYTWSSKFSRIRGCTNFFKNPSIDFSLGFGALLPNLINRSIFKASMHDKFFLGGNCGAHYCLPGFAPRSVGTCKHIIGVQGKGKNPTIGENRGSVCLGGDAFVSSELKISHPLDLSGMGTDVKPNLQAFISSAVVLDKNDYNKKKQLLGKFIQNIRAATGFGFSVPLGPADLSLLFSAPIKHLHTDMLEGFQLGMRMTYTPL</sequence>
<dbReference type="RefSeq" id="XP_028873958.1">
    <property type="nucleotide sequence ID" value="XM_029017469.1"/>
</dbReference>
<evidence type="ECO:0000256" key="1">
    <source>
        <dbReference type="ARBA" id="ARBA00004370"/>
    </source>
</evidence>
<evidence type="ECO:0000259" key="3">
    <source>
        <dbReference type="Pfam" id="PF01103"/>
    </source>
</evidence>